<dbReference type="Proteomes" id="UP000503093">
    <property type="component" value="Segment"/>
</dbReference>
<dbReference type="EMBL" id="MN908687">
    <property type="protein sequence ID" value="QIG58207.1"/>
    <property type="molecule type" value="Genomic_DNA"/>
</dbReference>
<dbReference type="KEGG" id="vg:64766537"/>
<dbReference type="RefSeq" id="YP_010059305.1">
    <property type="nucleotide sequence ID" value="NC_054725.1"/>
</dbReference>
<proteinExistence type="predicted"/>
<protein>
    <submittedName>
        <fullName evidence="1">Uncharacterized protein</fullName>
    </submittedName>
</protein>
<reference evidence="1 2" key="1">
    <citation type="submission" date="2020-01" db="EMBL/GenBank/DDBJ databases">
        <authorList>
            <person name="Alvaro L.E."/>
            <person name="Baker K.N."/>
            <person name="Baxter I.S."/>
            <person name="Brown M.R."/>
            <person name="Driscoll K.D."/>
            <person name="Elrubaie J.M."/>
            <person name="Feith S.L."/>
            <person name="Indihar D.F."/>
            <person name="Knoch V.T."/>
            <person name="Koirtyohann K.M."/>
            <person name="Kratz M.A."/>
            <person name="Lear A.H."/>
            <person name="Lindblom K.E."/>
            <person name="Marcus E.R."/>
            <person name="Murphy M.E."/>
            <person name="Sensor R."/>
            <person name="Sherman S.J."/>
            <person name="Swift V.R."/>
            <person name="White K.E."/>
            <person name="Wills S.J."/>
            <person name="Gatt S.M."/>
            <person name="Lohbauer S.A."/>
            <person name="Power T.R."/>
            <person name="Rosales K.A."/>
            <person name="Sisson B.M."/>
            <person name="Isern S."/>
            <person name="Michael S.F."/>
            <person name="Sunnen C.N."/>
            <person name="Garlena R.A."/>
            <person name="Russell D.A."/>
            <person name="Pope W.H."/>
            <person name="Jacobs-Sera D."/>
            <person name="Hatfull G.F."/>
        </authorList>
    </citation>
    <scope>NUCLEOTIDE SEQUENCE [LARGE SCALE GENOMIC DNA]</scope>
</reference>
<gene>
    <name evidence="1" type="primary">55</name>
    <name evidence="1" type="ORF">SEA_SKOG_55</name>
</gene>
<organism evidence="1 2">
    <name type="scientific">Gordonia phage Skog</name>
    <dbReference type="NCBI Taxonomy" id="2704033"/>
    <lineage>
        <taxon>Viruses</taxon>
        <taxon>Duplodnaviria</taxon>
        <taxon>Heunggongvirae</taxon>
        <taxon>Uroviricota</taxon>
        <taxon>Caudoviricetes</taxon>
        <taxon>Skogvirus</taxon>
        <taxon>Skogvirus Skog</taxon>
    </lineage>
</organism>
<name>A0A6G6XJG5_9CAUD</name>
<dbReference type="GeneID" id="64766537"/>
<evidence type="ECO:0000313" key="2">
    <source>
        <dbReference type="Proteomes" id="UP000503093"/>
    </source>
</evidence>
<sequence length="84" mass="9345">MTAKLPPPLSERHQATLHLLSLFEYKHLPNTFLRGTSAIFHEAAHELVGRLHDGPELSAGLRKLVEAKDCCVRQAVIDFQGKST</sequence>
<keyword evidence="2" id="KW-1185">Reference proteome</keyword>
<accession>A0A6G6XJG5</accession>
<evidence type="ECO:0000313" key="1">
    <source>
        <dbReference type="EMBL" id="QIG58207.1"/>
    </source>
</evidence>